<dbReference type="SMART" id="SM01097">
    <property type="entry name" value="CPSase_sm_chain"/>
    <property type="match status" value="1"/>
</dbReference>
<feature type="binding site" evidence="8">
    <location>
        <position position="241"/>
    </location>
    <ligand>
        <name>L-glutamine</name>
        <dbReference type="ChEBI" id="CHEBI:58359"/>
    </ligand>
</feature>
<evidence type="ECO:0000256" key="3">
    <source>
        <dbReference type="ARBA" id="ARBA00022598"/>
    </source>
</evidence>
<feature type="binding site" evidence="8">
    <location>
        <position position="213"/>
    </location>
    <ligand>
        <name>L-glutamine</name>
        <dbReference type="ChEBI" id="CHEBI:58359"/>
    </ligand>
</feature>
<keyword evidence="5 8" id="KW-0067">ATP-binding</keyword>
<proteinExistence type="inferred from homology"/>
<dbReference type="InterPro" id="IPR006274">
    <property type="entry name" value="CarbamoylP_synth_ssu"/>
</dbReference>
<dbReference type="Gene3D" id="3.50.30.20">
    <property type="entry name" value="Carbamoyl-phosphate synthase small subunit, N-terminal domain"/>
    <property type="match status" value="1"/>
</dbReference>
<keyword evidence="3 8" id="KW-0436">Ligase</keyword>
<comment type="function">
    <text evidence="8">Small subunit of the glutamine-dependent carbamoyl phosphate synthetase (CPSase). CPSase catalyzes the formation of carbamoyl phosphate from the ammonia moiety of glutamine, carbonate, and phosphate donated by ATP, constituting the first step of 2 biosynthetic pathways, one leading to arginine and/or urea and the other to pyrimidine nucleotides. The small subunit (glutamine amidotransferase) binds and cleaves glutamine to supply the large subunit with the substrate ammonia.</text>
</comment>
<comment type="subunit">
    <text evidence="8">Composed of two chains; the small (or glutamine) chain promotes the hydrolysis of glutamine to ammonia, which is used by the large (or ammonia) chain to synthesize carbamoyl phosphate. Tetramer of heterodimers (alpha,beta)4.</text>
</comment>
<comment type="pathway">
    <text evidence="1 8">Amino-acid biosynthesis; L-arginine biosynthesis; carbamoyl phosphate from bicarbonate: step 1/1.</text>
</comment>
<evidence type="ECO:0000256" key="2">
    <source>
        <dbReference type="ARBA" id="ARBA00007800"/>
    </source>
</evidence>
<feature type="binding site" evidence="8">
    <location>
        <position position="244"/>
    </location>
    <ligand>
        <name>L-glutamine</name>
        <dbReference type="ChEBI" id="CHEBI:58359"/>
    </ligand>
</feature>
<name>A0A2T6BUD2_9BACL</name>
<dbReference type="Pfam" id="PF00117">
    <property type="entry name" value="GATase"/>
    <property type="match status" value="1"/>
</dbReference>
<evidence type="ECO:0000256" key="1">
    <source>
        <dbReference type="ARBA" id="ARBA00005077"/>
    </source>
</evidence>
<dbReference type="AlphaFoldDB" id="A0A2T6BUD2"/>
<protein>
    <recommendedName>
        <fullName evidence="8">Carbamoyl phosphate synthase small chain</fullName>
        <ecNumber evidence="8">6.3.5.5</ecNumber>
    </recommendedName>
    <alternativeName>
        <fullName evidence="8">Carbamoyl phosphate synthetase glutamine chain</fullName>
    </alternativeName>
</protein>
<evidence type="ECO:0000256" key="6">
    <source>
        <dbReference type="ARBA" id="ARBA00022962"/>
    </source>
</evidence>
<dbReference type="SUPFAM" id="SSF52021">
    <property type="entry name" value="Carbamoyl phosphate synthetase, small subunit N-terminal domain"/>
    <property type="match status" value="1"/>
</dbReference>
<dbReference type="InterPro" id="IPR036480">
    <property type="entry name" value="CarbP_synth_ssu_N_sf"/>
</dbReference>
<dbReference type="PANTHER" id="PTHR43418:SF7">
    <property type="entry name" value="CARBAMOYL-PHOSPHATE SYNTHASE SMALL CHAIN"/>
    <property type="match status" value="1"/>
</dbReference>
<comment type="pathway">
    <text evidence="8">Pyrimidine metabolism; UMP biosynthesis via de novo pathway; (S)-dihydroorotate from bicarbonate: step 1/3.</text>
</comment>
<sequence>MEAYLVFEDGEAFPGVWIGTPREVPGEVVFTTGMTGYQEVTTDPSYAGQIVTFTYPLIGNYGTVRGESESDRPHCAGIVVSECWQETGSGLGKWLDAHGVPGISGVDTRAVVKKVRENGGIRGVIASDPHPRVKEWPDPLSLQWVEGVSVKEPVSEPSEDSDAPHIVLLDFGVKASMVRSLTKRGCRVTKVPYFTDPKKVERLAPDGLLFSNGPGDPKALLPFLEGWVPLIRRIPSMGICLGHQLLALALGADTERLPFGHRGSNHPVREPSTGKVWITSQNHGYTVRTSSVDTSDWEITHLHVNDGSVEGLAHRHFPVFSVQFHPEAHPGPADAETLFDRFLEKIRKGKEVAVHG</sequence>
<evidence type="ECO:0000259" key="9">
    <source>
        <dbReference type="SMART" id="SM01097"/>
    </source>
</evidence>
<feature type="active site" evidence="8">
    <location>
        <position position="325"/>
    </location>
</feature>
<dbReference type="PRINTS" id="PR00099">
    <property type="entry name" value="CPSGATASE"/>
</dbReference>
<dbReference type="GO" id="GO:0004359">
    <property type="term" value="F:glutaminase activity"/>
    <property type="evidence" value="ECO:0007669"/>
    <property type="project" value="RHEA"/>
</dbReference>
<dbReference type="Proteomes" id="UP000244240">
    <property type="component" value="Unassembled WGS sequence"/>
</dbReference>
<dbReference type="GO" id="GO:0005524">
    <property type="term" value="F:ATP binding"/>
    <property type="evidence" value="ECO:0007669"/>
    <property type="project" value="UniProtKB-UniRule"/>
</dbReference>
<feature type="binding site" evidence="8">
    <location>
        <position position="282"/>
    </location>
    <ligand>
        <name>L-glutamine</name>
        <dbReference type="ChEBI" id="CHEBI:58359"/>
    </ligand>
</feature>
<dbReference type="GO" id="GO:0006541">
    <property type="term" value="P:glutamine metabolic process"/>
    <property type="evidence" value="ECO:0007669"/>
    <property type="project" value="InterPro"/>
</dbReference>
<dbReference type="InterPro" id="IPR002474">
    <property type="entry name" value="CarbamoylP_synth_ssu_N"/>
</dbReference>
<dbReference type="InterPro" id="IPR035686">
    <property type="entry name" value="CPSase_GATase1"/>
</dbReference>
<dbReference type="HAMAP" id="MF_01209">
    <property type="entry name" value="CPSase_S_chain"/>
    <property type="match status" value="1"/>
</dbReference>
<organism evidence="10 11">
    <name type="scientific">Melghirimyces profundicolus</name>
    <dbReference type="NCBI Taxonomy" id="1242148"/>
    <lineage>
        <taxon>Bacteria</taxon>
        <taxon>Bacillati</taxon>
        <taxon>Bacillota</taxon>
        <taxon>Bacilli</taxon>
        <taxon>Bacillales</taxon>
        <taxon>Thermoactinomycetaceae</taxon>
        <taxon>Melghirimyces</taxon>
    </lineage>
</organism>
<evidence type="ECO:0000256" key="4">
    <source>
        <dbReference type="ARBA" id="ARBA00022741"/>
    </source>
</evidence>
<dbReference type="SUPFAM" id="SSF52317">
    <property type="entry name" value="Class I glutamine amidotransferase-like"/>
    <property type="match status" value="1"/>
</dbReference>
<dbReference type="NCBIfam" id="NF009475">
    <property type="entry name" value="PRK12838.1"/>
    <property type="match status" value="1"/>
</dbReference>
<feature type="binding site" evidence="8">
    <location>
        <position position="215"/>
    </location>
    <ligand>
        <name>L-glutamine</name>
        <dbReference type="ChEBI" id="CHEBI:58359"/>
    </ligand>
</feature>
<comment type="catalytic activity">
    <reaction evidence="7 8">
        <text>hydrogencarbonate + L-glutamine + 2 ATP + H2O = carbamoyl phosphate + L-glutamate + 2 ADP + phosphate + 2 H(+)</text>
        <dbReference type="Rhea" id="RHEA:18633"/>
        <dbReference type="ChEBI" id="CHEBI:15377"/>
        <dbReference type="ChEBI" id="CHEBI:15378"/>
        <dbReference type="ChEBI" id="CHEBI:17544"/>
        <dbReference type="ChEBI" id="CHEBI:29985"/>
        <dbReference type="ChEBI" id="CHEBI:30616"/>
        <dbReference type="ChEBI" id="CHEBI:43474"/>
        <dbReference type="ChEBI" id="CHEBI:58228"/>
        <dbReference type="ChEBI" id="CHEBI:58359"/>
        <dbReference type="ChEBI" id="CHEBI:456216"/>
        <dbReference type="EC" id="6.3.5.5"/>
    </reaction>
</comment>
<dbReference type="InterPro" id="IPR050472">
    <property type="entry name" value="Anth_synth/Amidotransfase"/>
</dbReference>
<gene>
    <name evidence="8" type="primary">carA</name>
    <name evidence="10" type="ORF">C8P63_111116</name>
</gene>
<dbReference type="GO" id="GO:0044205">
    <property type="term" value="P:'de novo' UMP biosynthetic process"/>
    <property type="evidence" value="ECO:0007669"/>
    <property type="project" value="UniProtKB-UniRule"/>
</dbReference>
<dbReference type="RefSeq" id="WP_108023526.1">
    <property type="nucleotide sequence ID" value="NZ_QBKR01000011.1"/>
</dbReference>
<evidence type="ECO:0000256" key="7">
    <source>
        <dbReference type="ARBA" id="ARBA00048816"/>
    </source>
</evidence>
<dbReference type="PRINTS" id="PR00097">
    <property type="entry name" value="ANTSNTHASEII"/>
</dbReference>
<dbReference type="PANTHER" id="PTHR43418">
    <property type="entry name" value="MULTIFUNCTIONAL TRYPTOPHAN BIOSYNTHESIS PROTEIN-RELATED"/>
    <property type="match status" value="1"/>
</dbReference>
<feature type="binding site" evidence="8">
    <location>
        <position position="284"/>
    </location>
    <ligand>
        <name>L-glutamine</name>
        <dbReference type="ChEBI" id="CHEBI:58359"/>
    </ligand>
</feature>
<evidence type="ECO:0000313" key="11">
    <source>
        <dbReference type="Proteomes" id="UP000244240"/>
    </source>
</evidence>
<dbReference type="NCBIfam" id="TIGR01368">
    <property type="entry name" value="CPSaseIIsmall"/>
    <property type="match status" value="1"/>
</dbReference>
<reference evidence="10 11" key="1">
    <citation type="submission" date="2018-04" db="EMBL/GenBank/DDBJ databases">
        <title>Genomic Encyclopedia of Archaeal and Bacterial Type Strains, Phase II (KMG-II): from individual species to whole genera.</title>
        <authorList>
            <person name="Goeker M."/>
        </authorList>
    </citation>
    <scope>NUCLEOTIDE SEQUENCE [LARGE SCALE GENOMIC DNA]</scope>
    <source>
        <strain evidence="10 11">DSM 45787</strain>
    </source>
</reference>
<feature type="binding site" evidence="8">
    <location>
        <position position="45"/>
    </location>
    <ligand>
        <name>L-glutamine</name>
        <dbReference type="ChEBI" id="CHEBI:58359"/>
    </ligand>
</feature>
<dbReference type="CDD" id="cd01744">
    <property type="entry name" value="GATase1_CPSase"/>
    <property type="match status" value="1"/>
</dbReference>
<dbReference type="InterPro" id="IPR029062">
    <property type="entry name" value="Class_I_gatase-like"/>
</dbReference>
<comment type="similarity">
    <text evidence="2 8">Belongs to the CarA family.</text>
</comment>
<feature type="active site" description="Nucleophile" evidence="8">
    <location>
        <position position="240"/>
    </location>
</feature>
<keyword evidence="8" id="KW-0665">Pyrimidine biosynthesis</keyword>
<feature type="region of interest" description="CPSase" evidence="8">
    <location>
        <begin position="1"/>
        <end position="164"/>
    </location>
</feature>
<dbReference type="OrthoDB" id="9804328at2"/>
<comment type="caution">
    <text evidence="10">The sequence shown here is derived from an EMBL/GenBank/DDBJ whole genome shotgun (WGS) entry which is preliminary data.</text>
</comment>
<dbReference type="Gene3D" id="3.40.50.880">
    <property type="match status" value="1"/>
</dbReference>
<dbReference type="PROSITE" id="PS51273">
    <property type="entry name" value="GATASE_TYPE_1"/>
    <property type="match status" value="1"/>
</dbReference>
<evidence type="ECO:0000256" key="8">
    <source>
        <dbReference type="HAMAP-Rule" id="MF_01209"/>
    </source>
</evidence>
<dbReference type="EMBL" id="QBKR01000011">
    <property type="protein sequence ID" value="PTX59681.1"/>
    <property type="molecule type" value="Genomic_DNA"/>
</dbReference>
<keyword evidence="6 8" id="KW-0315">Glutamine amidotransferase</keyword>
<dbReference type="GO" id="GO:0006207">
    <property type="term" value="P:'de novo' pyrimidine nucleobase biosynthetic process"/>
    <property type="evidence" value="ECO:0007669"/>
    <property type="project" value="InterPro"/>
</dbReference>
<feature type="domain" description="Carbamoyl-phosphate synthase small subunit N-terminal" evidence="9">
    <location>
        <begin position="1"/>
        <end position="126"/>
    </location>
</feature>
<accession>A0A2T6BUD2</accession>
<dbReference type="InterPro" id="IPR017926">
    <property type="entry name" value="GATASE"/>
</dbReference>
<dbReference type="Pfam" id="PF00988">
    <property type="entry name" value="CPSase_sm_chain"/>
    <property type="match status" value="1"/>
</dbReference>
<dbReference type="GO" id="GO:0004088">
    <property type="term" value="F:carbamoyl-phosphate synthase (glutamine-hydrolyzing) activity"/>
    <property type="evidence" value="ECO:0007669"/>
    <property type="project" value="UniProtKB-UniRule"/>
</dbReference>
<feature type="active site" evidence="8">
    <location>
        <position position="327"/>
    </location>
</feature>
<keyword evidence="8" id="KW-0055">Arginine biosynthesis</keyword>
<comment type="catalytic activity">
    <reaction evidence="8">
        <text>L-glutamine + H2O = L-glutamate + NH4(+)</text>
        <dbReference type="Rhea" id="RHEA:15889"/>
        <dbReference type="ChEBI" id="CHEBI:15377"/>
        <dbReference type="ChEBI" id="CHEBI:28938"/>
        <dbReference type="ChEBI" id="CHEBI:29985"/>
        <dbReference type="ChEBI" id="CHEBI:58359"/>
    </reaction>
</comment>
<keyword evidence="4 8" id="KW-0547">Nucleotide-binding</keyword>
<keyword evidence="8" id="KW-0028">Amino-acid biosynthesis</keyword>
<dbReference type="UniPathway" id="UPA00068">
    <property type="reaction ID" value="UER00171"/>
</dbReference>
<keyword evidence="11" id="KW-1185">Reference proteome</keyword>
<dbReference type="PRINTS" id="PR00096">
    <property type="entry name" value="GATASE"/>
</dbReference>
<evidence type="ECO:0000256" key="5">
    <source>
        <dbReference type="ARBA" id="ARBA00022840"/>
    </source>
</evidence>
<dbReference type="GO" id="GO:0006526">
    <property type="term" value="P:L-arginine biosynthetic process"/>
    <property type="evidence" value="ECO:0007669"/>
    <property type="project" value="UniProtKB-UniRule"/>
</dbReference>
<feature type="binding site" evidence="8">
    <location>
        <position position="285"/>
    </location>
    <ligand>
        <name>L-glutamine</name>
        <dbReference type="ChEBI" id="CHEBI:58359"/>
    </ligand>
</feature>
<evidence type="ECO:0000313" key="10">
    <source>
        <dbReference type="EMBL" id="PTX59681.1"/>
    </source>
</evidence>
<dbReference type="UniPathway" id="UPA00070">
    <property type="reaction ID" value="UER00115"/>
</dbReference>
<dbReference type="EC" id="6.3.5.5" evidence="8"/>